<name>A0A0F9RES8_9ZZZZ</name>
<proteinExistence type="predicted"/>
<gene>
    <name evidence="1" type="ORF">LCGC14_0603440</name>
</gene>
<protein>
    <submittedName>
        <fullName evidence="1">Uncharacterized protein</fullName>
    </submittedName>
</protein>
<sequence length="66" mass="7701">MKITSFWVVTKPIKGSRLIDILWKSNWSEIGLQYLGGLRPPEIYGVWTTKREAEKVAKRLLKEVKN</sequence>
<organism evidence="1">
    <name type="scientific">marine sediment metagenome</name>
    <dbReference type="NCBI Taxonomy" id="412755"/>
    <lineage>
        <taxon>unclassified sequences</taxon>
        <taxon>metagenomes</taxon>
        <taxon>ecological metagenomes</taxon>
    </lineage>
</organism>
<comment type="caution">
    <text evidence="1">The sequence shown here is derived from an EMBL/GenBank/DDBJ whole genome shotgun (WGS) entry which is preliminary data.</text>
</comment>
<dbReference type="EMBL" id="LAZR01000975">
    <property type="protein sequence ID" value="KKN53374.1"/>
    <property type="molecule type" value="Genomic_DNA"/>
</dbReference>
<reference evidence="1" key="1">
    <citation type="journal article" date="2015" name="Nature">
        <title>Complex archaea that bridge the gap between prokaryotes and eukaryotes.</title>
        <authorList>
            <person name="Spang A."/>
            <person name="Saw J.H."/>
            <person name="Jorgensen S.L."/>
            <person name="Zaremba-Niedzwiedzka K."/>
            <person name="Martijn J."/>
            <person name="Lind A.E."/>
            <person name="van Eijk R."/>
            <person name="Schleper C."/>
            <person name="Guy L."/>
            <person name="Ettema T.J."/>
        </authorList>
    </citation>
    <scope>NUCLEOTIDE SEQUENCE</scope>
</reference>
<dbReference type="AlphaFoldDB" id="A0A0F9RES8"/>
<accession>A0A0F9RES8</accession>
<evidence type="ECO:0000313" key="1">
    <source>
        <dbReference type="EMBL" id="KKN53374.1"/>
    </source>
</evidence>